<dbReference type="PANTHER" id="PTHR37469:SF2">
    <property type="entry name" value="CELLOBIONIC ACID PHOSPHORYLASE"/>
    <property type="match status" value="1"/>
</dbReference>
<name>A0AAE9XSW6_9PROT</name>
<feature type="domain" description="Glycosyl hydrolase 94 catalytic" evidence="4">
    <location>
        <begin position="318"/>
        <end position="714"/>
    </location>
</feature>
<dbReference type="InterPro" id="IPR037018">
    <property type="entry name" value="GH65_N"/>
</dbReference>
<dbReference type="Pfam" id="PF17167">
    <property type="entry name" value="Glyco_hydro_94"/>
    <property type="match status" value="1"/>
</dbReference>
<evidence type="ECO:0000256" key="2">
    <source>
        <dbReference type="ARBA" id="ARBA00022679"/>
    </source>
</evidence>
<dbReference type="InterPro" id="IPR011013">
    <property type="entry name" value="Gal_mutarotase_sf_dom"/>
</dbReference>
<dbReference type="InterPro" id="IPR008928">
    <property type="entry name" value="6-hairpin_glycosidase_sf"/>
</dbReference>
<evidence type="ECO:0008006" key="7">
    <source>
        <dbReference type="Google" id="ProtNLM"/>
    </source>
</evidence>
<keyword evidence="1" id="KW-0328">Glycosyltransferase</keyword>
<dbReference type="Gene3D" id="1.50.10.10">
    <property type="match status" value="1"/>
</dbReference>
<dbReference type="InterPro" id="IPR052047">
    <property type="entry name" value="GH94_Enzymes"/>
</dbReference>
<gene>
    <name evidence="5" type="ORF">PH603_13125</name>
</gene>
<dbReference type="AlphaFoldDB" id="A0AAE9XSW6"/>
<dbReference type="GO" id="GO:0016757">
    <property type="term" value="F:glycosyltransferase activity"/>
    <property type="evidence" value="ECO:0007669"/>
    <property type="project" value="UniProtKB-KW"/>
</dbReference>
<dbReference type="SUPFAM" id="SSF74650">
    <property type="entry name" value="Galactose mutarotase-like"/>
    <property type="match status" value="1"/>
</dbReference>
<dbReference type="EMBL" id="CP116805">
    <property type="protein sequence ID" value="WCL53480.1"/>
    <property type="molecule type" value="Genomic_DNA"/>
</dbReference>
<dbReference type="RefSeq" id="WP_289502992.1">
    <property type="nucleotide sequence ID" value="NZ_CP116805.1"/>
</dbReference>
<evidence type="ECO:0000313" key="6">
    <source>
        <dbReference type="Proteomes" id="UP001217500"/>
    </source>
</evidence>
<dbReference type="GO" id="GO:0030246">
    <property type="term" value="F:carbohydrate binding"/>
    <property type="evidence" value="ECO:0007669"/>
    <property type="project" value="InterPro"/>
</dbReference>
<dbReference type="Gene3D" id="2.70.98.40">
    <property type="entry name" value="Glycoside hydrolase, family 65, N-terminal domain"/>
    <property type="match status" value="1"/>
</dbReference>
<dbReference type="Pfam" id="PF06165">
    <property type="entry name" value="GH94_b-supersand"/>
    <property type="match status" value="1"/>
</dbReference>
<dbReference type="KEGG" id="gso:PH603_13125"/>
<proteinExistence type="predicted"/>
<keyword evidence="2" id="KW-0808">Transferase</keyword>
<sequence length="795" mass="89578">MRAGSDAVVHRQGSDVVLTDPLAMPQAGSFLWNPEMMVQMTCRGYATAQYMQPEPTKYSKGPVLEATTFMQPEHPYYSHHSGRFFYVKDRQNGELFSAPYEPVRAAVDTFEFVAATDALKWSIVRQGIEIYIELRLPKAGIAELWSLRVKNVDDRPRCLSIYPAFTFGFLSWMNQGSTYDCELQALIANFVTPYQRVADYFKHQHFRDKSFLMAEIKPDAWCARLSAFEGEGGMHRPDGVMAEALGNEVADYELPFAAFQYDVTLNPGEKFDARFVFGPAKDQAELVFIRRKYFGDCQAFVRECQLGSEYVASGNGVIQIETEDQGFDHFVNHWMTRQVHYLGATNRLTTDPQTRNYLQDHMGMSYVAPQNMRQAIICALSQQKFSGEMPDGILLHPEASLKYINQVPHTDHCIWLPVCITAYLNETADYGILEEPVPYVDYDQPETVGRHITKAMRWIAQNCDGRGLCLIAEGDWCDPMNMVGYQGKGVSSWLTLAAAYAADQWADILECVGEQSVASDMRGLAEAYRQAANAHFWDRQWYARGITDDGVAFGVASDDEGSIYLNPQSWAMLARAADAQQLQKMLEAIETHLASPYGVAMLAPPYTKMREDVGRLTQKFPGTAENGSVYNHASAFLAFSLFEVGKPDRAFEVLRKMLPSETDCVARGQLPVYIPNYYRGAHRSLPRTSGRSSQLFNTGSVAWFARIVIERLFGLEGCAEGLRVNPSLPSHWKKAHVTRRFRGAIFNVTYSKRSGVAETHVYLNGEILQDRIVRNVVEGREYVLDVVIAQDGELV</sequence>
<organism evidence="5 6">
    <name type="scientific">Gimibacter soli</name>
    <dbReference type="NCBI Taxonomy" id="3024400"/>
    <lineage>
        <taxon>Bacteria</taxon>
        <taxon>Pseudomonadati</taxon>
        <taxon>Pseudomonadota</taxon>
        <taxon>Alphaproteobacteria</taxon>
        <taxon>Kordiimonadales</taxon>
        <taxon>Temperatibacteraceae</taxon>
        <taxon>Gimibacter</taxon>
    </lineage>
</organism>
<feature type="domain" description="Glycosyl hydrolase 94 supersandwich" evidence="3">
    <location>
        <begin position="79"/>
        <end position="293"/>
    </location>
</feature>
<reference evidence="5" key="1">
    <citation type="submission" date="2023-01" db="EMBL/GenBank/DDBJ databases">
        <title>The genome sequence of Kordiimonadaceae bacterium 6D33.</title>
        <authorList>
            <person name="Liu Y."/>
        </authorList>
    </citation>
    <scope>NUCLEOTIDE SEQUENCE</scope>
    <source>
        <strain evidence="5">6D33</strain>
    </source>
</reference>
<dbReference type="GO" id="GO:0005975">
    <property type="term" value="P:carbohydrate metabolic process"/>
    <property type="evidence" value="ECO:0007669"/>
    <property type="project" value="InterPro"/>
</dbReference>
<evidence type="ECO:0000256" key="1">
    <source>
        <dbReference type="ARBA" id="ARBA00022676"/>
    </source>
</evidence>
<dbReference type="InterPro" id="IPR010383">
    <property type="entry name" value="Glyco_hydrolase_94_b-supersand"/>
</dbReference>
<evidence type="ECO:0000313" key="5">
    <source>
        <dbReference type="EMBL" id="WCL53480.1"/>
    </source>
</evidence>
<evidence type="ECO:0000259" key="4">
    <source>
        <dbReference type="Pfam" id="PF17167"/>
    </source>
</evidence>
<keyword evidence="6" id="KW-1185">Reference proteome</keyword>
<dbReference type="Gene3D" id="2.60.420.10">
    <property type="entry name" value="Maltose phosphorylase, domain 3"/>
    <property type="match status" value="1"/>
</dbReference>
<dbReference type="Proteomes" id="UP001217500">
    <property type="component" value="Chromosome"/>
</dbReference>
<dbReference type="InterPro" id="IPR012341">
    <property type="entry name" value="6hp_glycosidase-like_sf"/>
</dbReference>
<protein>
    <recommendedName>
        <fullName evidence="7">NdvB protein</fullName>
    </recommendedName>
</protein>
<accession>A0AAE9XSW6</accession>
<dbReference type="SUPFAM" id="SSF48208">
    <property type="entry name" value="Six-hairpin glycosidases"/>
    <property type="match status" value="1"/>
</dbReference>
<dbReference type="InterPro" id="IPR033432">
    <property type="entry name" value="GH94_catalytic"/>
</dbReference>
<evidence type="ECO:0000259" key="3">
    <source>
        <dbReference type="Pfam" id="PF06165"/>
    </source>
</evidence>
<dbReference type="PANTHER" id="PTHR37469">
    <property type="entry name" value="CELLOBIONIC ACID PHOSPHORYLASE-RELATED"/>
    <property type="match status" value="1"/>
</dbReference>